<comment type="caution">
    <text evidence="2">The sequence shown here is derived from an EMBL/GenBank/DDBJ whole genome shotgun (WGS) entry which is preliminary data.</text>
</comment>
<evidence type="ECO:0000256" key="1">
    <source>
        <dbReference type="SAM" id="SignalP"/>
    </source>
</evidence>
<feature type="signal peptide" evidence="1">
    <location>
        <begin position="1"/>
        <end position="23"/>
    </location>
</feature>
<sequence>MKKVALVALLLFAVSLGFSTPKALIGGGFGINATNPVYQPERWGAGALDLSLQLPFTDKIGAMLSAEAAIRYPSNKIGLFNADIYFQILETLNLKVRLLVSVGSVQDSNFGEPGWEIGILDLGAPHLAIGGGFQVMTPISDGVILNSYARGYRVKDYQTRQEGDFPGGDYWPLPEFFSVGLGVLYEF</sequence>
<reference evidence="3" key="1">
    <citation type="journal article" date="2015" name="MBio">
        <title>Genome-Resolved Metagenomic Analysis Reveals Roles for Candidate Phyla and Other Microbial Community Members in Biogeochemical Transformations in Oil Reservoirs.</title>
        <authorList>
            <person name="Hu P."/>
            <person name="Tom L."/>
            <person name="Singh A."/>
            <person name="Thomas B.C."/>
            <person name="Baker B.J."/>
            <person name="Piceno Y.M."/>
            <person name="Andersen G.L."/>
            <person name="Banfield J.F."/>
        </authorList>
    </citation>
    <scope>NUCLEOTIDE SEQUENCE [LARGE SCALE GENOMIC DNA]</scope>
</reference>
<evidence type="ECO:0000313" key="2">
    <source>
        <dbReference type="EMBL" id="KUK66966.1"/>
    </source>
</evidence>
<dbReference type="PATRIC" id="fig|1236046.6.peg.1121"/>
<gene>
    <name evidence="2" type="ORF">XD86_0958</name>
</gene>
<proteinExistence type="predicted"/>
<accession>A0A101GYG0</accession>
<evidence type="ECO:0008006" key="4">
    <source>
        <dbReference type="Google" id="ProtNLM"/>
    </source>
</evidence>
<dbReference type="EMBL" id="LGGH01000145">
    <property type="protein sequence ID" value="KUK66966.1"/>
    <property type="molecule type" value="Genomic_DNA"/>
</dbReference>
<dbReference type="Proteomes" id="UP000054260">
    <property type="component" value="Unassembled WGS sequence"/>
</dbReference>
<dbReference type="AlphaFoldDB" id="A0A101GYG0"/>
<protein>
    <recommendedName>
        <fullName evidence="4">Outer membrane protein beta-barrel domain-containing protein</fullName>
    </recommendedName>
</protein>
<organism evidence="2 3">
    <name type="scientific">Mesotoga infera</name>
    <dbReference type="NCBI Taxonomy" id="1236046"/>
    <lineage>
        <taxon>Bacteria</taxon>
        <taxon>Thermotogati</taxon>
        <taxon>Thermotogota</taxon>
        <taxon>Thermotogae</taxon>
        <taxon>Kosmotogales</taxon>
        <taxon>Kosmotogaceae</taxon>
        <taxon>Mesotoga</taxon>
    </lineage>
</organism>
<feature type="chain" id="PRO_5007096801" description="Outer membrane protein beta-barrel domain-containing protein" evidence="1">
    <location>
        <begin position="24"/>
        <end position="187"/>
    </location>
</feature>
<keyword evidence="1" id="KW-0732">Signal</keyword>
<evidence type="ECO:0000313" key="3">
    <source>
        <dbReference type="Proteomes" id="UP000054260"/>
    </source>
</evidence>
<name>A0A101GYG0_9BACT</name>